<comment type="subcellular location">
    <subcellularLocation>
        <location evidence="1">Cell membrane</location>
        <topology evidence="1">Multi-pass membrane protein</topology>
    </subcellularLocation>
</comment>
<gene>
    <name evidence="7" type="ORF">ERW49_10590</name>
</gene>
<evidence type="ECO:0000256" key="6">
    <source>
        <dbReference type="SAM" id="Phobius"/>
    </source>
</evidence>
<evidence type="ECO:0000256" key="1">
    <source>
        <dbReference type="ARBA" id="ARBA00004651"/>
    </source>
</evidence>
<feature type="transmembrane region" description="Helical" evidence="6">
    <location>
        <begin position="352"/>
        <end position="372"/>
    </location>
</feature>
<feature type="transmembrane region" description="Helical" evidence="6">
    <location>
        <begin position="237"/>
        <end position="262"/>
    </location>
</feature>
<evidence type="ECO:0000256" key="3">
    <source>
        <dbReference type="ARBA" id="ARBA00022692"/>
    </source>
</evidence>
<keyword evidence="5 6" id="KW-0472">Membrane</keyword>
<dbReference type="PANTHER" id="PTHR30250">
    <property type="entry name" value="PST FAMILY PREDICTED COLANIC ACID TRANSPORTER"/>
    <property type="match status" value="1"/>
</dbReference>
<feature type="transmembrane region" description="Helical" evidence="6">
    <location>
        <begin position="283"/>
        <end position="306"/>
    </location>
</feature>
<feature type="transmembrane region" description="Helical" evidence="6">
    <location>
        <begin position="197"/>
        <end position="217"/>
    </location>
</feature>
<keyword evidence="4 6" id="KW-1133">Transmembrane helix</keyword>
<feature type="transmembrane region" description="Helical" evidence="6">
    <location>
        <begin position="164"/>
        <end position="185"/>
    </location>
</feature>
<feature type="transmembrane region" description="Helical" evidence="6">
    <location>
        <begin position="73"/>
        <end position="101"/>
    </location>
</feature>
<feature type="transmembrane region" description="Helical" evidence="6">
    <location>
        <begin position="5"/>
        <end position="26"/>
    </location>
</feature>
<evidence type="ECO:0000256" key="4">
    <source>
        <dbReference type="ARBA" id="ARBA00022989"/>
    </source>
</evidence>
<feature type="transmembrane region" description="Helical" evidence="6">
    <location>
        <begin position="32"/>
        <end position="52"/>
    </location>
</feature>
<dbReference type="InterPro" id="IPR050833">
    <property type="entry name" value="Poly_Biosynth_Transport"/>
</dbReference>
<dbReference type="GeneID" id="56275500"/>
<keyword evidence="2" id="KW-1003">Cell membrane</keyword>
<evidence type="ECO:0000313" key="7">
    <source>
        <dbReference type="EMBL" id="RYU46108.1"/>
    </source>
</evidence>
<comment type="caution">
    <text evidence="7">The sequence shown here is derived from an EMBL/GenBank/DDBJ whole genome shotgun (WGS) entry which is preliminary data.</text>
</comment>
<keyword evidence="3 6" id="KW-0812">Transmembrane</keyword>
<feature type="transmembrane region" description="Helical" evidence="6">
    <location>
        <begin position="107"/>
        <end position="126"/>
    </location>
</feature>
<name>A0A4Q5KIU2_9GAMM</name>
<dbReference type="GO" id="GO:0005886">
    <property type="term" value="C:plasma membrane"/>
    <property type="evidence" value="ECO:0007669"/>
    <property type="project" value="UniProtKB-SubCell"/>
</dbReference>
<feature type="transmembrane region" description="Helical" evidence="6">
    <location>
        <begin position="438"/>
        <end position="462"/>
    </location>
</feature>
<feature type="transmembrane region" description="Helical" evidence="6">
    <location>
        <begin position="378"/>
        <end position="396"/>
    </location>
</feature>
<dbReference type="EMBL" id="SEZJ01000008">
    <property type="protein sequence ID" value="RYU46108.1"/>
    <property type="molecule type" value="Genomic_DNA"/>
</dbReference>
<organism evidence="7 8">
    <name type="scientific">Aliivibrio finisterrensis</name>
    <dbReference type="NCBI Taxonomy" id="511998"/>
    <lineage>
        <taxon>Bacteria</taxon>
        <taxon>Pseudomonadati</taxon>
        <taxon>Pseudomonadota</taxon>
        <taxon>Gammaproteobacteria</taxon>
        <taxon>Vibrionales</taxon>
        <taxon>Vibrionaceae</taxon>
        <taxon>Aliivibrio</taxon>
    </lineage>
</organism>
<feature type="transmembrane region" description="Helical" evidence="6">
    <location>
        <begin position="408"/>
        <end position="426"/>
    </location>
</feature>
<evidence type="ECO:0000256" key="5">
    <source>
        <dbReference type="ARBA" id="ARBA00023136"/>
    </source>
</evidence>
<dbReference type="OrthoDB" id="5906224at2"/>
<protein>
    <submittedName>
        <fullName evidence="7">Polysaccharide biosynthesis protein</fullName>
    </submittedName>
</protein>
<dbReference type="PANTHER" id="PTHR30250:SF31">
    <property type="entry name" value="INNER MEMBRANE PROTEIN YGHQ"/>
    <property type="match status" value="1"/>
</dbReference>
<evidence type="ECO:0000256" key="2">
    <source>
        <dbReference type="ARBA" id="ARBA00022475"/>
    </source>
</evidence>
<reference evidence="7 8" key="1">
    <citation type="submission" date="2019-02" db="EMBL/GenBank/DDBJ databases">
        <title>Genome sequences of Aliivibrio finisterrensis strains from farmed Atlantic salmon.</title>
        <authorList>
            <person name="Bowman J.P."/>
        </authorList>
    </citation>
    <scope>NUCLEOTIDE SEQUENCE [LARGE SCALE GENOMIC DNA]</scope>
    <source>
        <strain evidence="7 8">A32</strain>
    </source>
</reference>
<feature type="transmembrane region" description="Helical" evidence="6">
    <location>
        <begin position="138"/>
        <end position="158"/>
    </location>
</feature>
<dbReference type="RefSeq" id="WP_130087385.1">
    <property type="nucleotide sequence ID" value="NZ_SEZJ01000008.1"/>
</dbReference>
<dbReference type="AlphaFoldDB" id="A0A4Q5KIU2"/>
<dbReference type="Pfam" id="PF13440">
    <property type="entry name" value="Polysacc_synt_3"/>
    <property type="match status" value="1"/>
</dbReference>
<evidence type="ECO:0000313" key="8">
    <source>
        <dbReference type="Proteomes" id="UP000293465"/>
    </source>
</evidence>
<sequence>MLKTLLHYAPVQIASALSVFVLIALQTRYLGVEAYGVLSVYLVLVEITRTVYSQWLNTALIRHYPGADKTDKPLYASIVFSGIVGLFLPISILFTLALFAFFEGVTWFNLSSLLGLLVIKSFFIFFQEMARLNDQVSQYRRATALQSILSMIFTWLLLEYSPSVDSATFGLTLSYFVSLPLVWFLPSRVSFNQAKPAISTLVSYGLPLMTSGLIGVAGSRIDRFFIADQLGYTDAGIYSALSNMLLGLMALVFMVVALPLYPDLARKIDDKAQLFNAHQRYQVMMLTISLPALIGLCFIAEPLIRLFLGESYLSAGIPLFWILATSAFIFNLRMHYIDHGLQFASRTNILPFILGASLSLNVTMLFVLLPILGLYGAAYTSLICNVIALVMSFIFAKKAGHKYLINSELIKILVASGGMALSLYFIRQTPLWAISDILQIAISIAVGIPMFALSSLAMNLMGSRKVVKNKIRKVNA</sequence>
<accession>A0A4Q5KIU2</accession>
<dbReference type="Proteomes" id="UP000293465">
    <property type="component" value="Unassembled WGS sequence"/>
</dbReference>
<feature type="transmembrane region" description="Helical" evidence="6">
    <location>
        <begin position="312"/>
        <end position="332"/>
    </location>
</feature>
<proteinExistence type="predicted"/>